<dbReference type="AlphaFoldDB" id="A0A840REV2"/>
<name>A0A840REV2_9NEIS</name>
<accession>A0A840REV2</accession>
<keyword evidence="2" id="KW-0732">Signal</keyword>
<dbReference type="RefSeq" id="WP_184099318.1">
    <property type="nucleotide sequence ID" value="NZ_JACHHN010000003.1"/>
</dbReference>
<comment type="caution">
    <text evidence="3">The sequence shown here is derived from an EMBL/GenBank/DDBJ whole genome shotgun (WGS) entry which is preliminary data.</text>
</comment>
<proteinExistence type="predicted"/>
<sequence>MKSRTRIAFLPLMTVALMTVGMADLADAGPGVRGNARASVNHSGGGGGGAHNNGNGGNHSGNRTNINNSHNTVNNNNVNVNRDVNVNVENNNRHGYGYDDHYHPVATAAAVTATVAVTSAVVGAILTPSQMPTSGCVQVMRGNTAYMQCGSTWYQPQYQGSNVTYVVVNAP</sequence>
<feature type="chain" id="PRO_5033016585" evidence="2">
    <location>
        <begin position="24"/>
        <end position="171"/>
    </location>
</feature>
<dbReference type="EMBL" id="JACHHN010000003">
    <property type="protein sequence ID" value="MBB5190873.1"/>
    <property type="molecule type" value="Genomic_DNA"/>
</dbReference>
<feature type="compositionally biased region" description="Low complexity" evidence="1">
    <location>
        <begin position="60"/>
        <end position="79"/>
    </location>
</feature>
<evidence type="ECO:0000256" key="1">
    <source>
        <dbReference type="SAM" id="MobiDB-lite"/>
    </source>
</evidence>
<evidence type="ECO:0000313" key="3">
    <source>
        <dbReference type="EMBL" id="MBB5190873.1"/>
    </source>
</evidence>
<evidence type="ECO:0000313" key="4">
    <source>
        <dbReference type="Proteomes" id="UP000543030"/>
    </source>
</evidence>
<protein>
    <submittedName>
        <fullName evidence="3">Uncharacterized protein</fullName>
    </submittedName>
</protein>
<feature type="compositionally biased region" description="Gly residues" evidence="1">
    <location>
        <begin position="43"/>
        <end position="59"/>
    </location>
</feature>
<gene>
    <name evidence="3" type="ORF">HNQ50_001596</name>
</gene>
<keyword evidence="4" id="KW-1185">Reference proteome</keyword>
<organism evidence="3 4">
    <name type="scientific">Silvimonas terrae</name>
    <dbReference type="NCBI Taxonomy" id="300266"/>
    <lineage>
        <taxon>Bacteria</taxon>
        <taxon>Pseudomonadati</taxon>
        <taxon>Pseudomonadota</taxon>
        <taxon>Betaproteobacteria</taxon>
        <taxon>Neisseriales</taxon>
        <taxon>Chitinibacteraceae</taxon>
        <taxon>Silvimonas</taxon>
    </lineage>
</organism>
<dbReference type="Proteomes" id="UP000543030">
    <property type="component" value="Unassembled WGS sequence"/>
</dbReference>
<reference evidence="3 4" key="1">
    <citation type="submission" date="2020-08" db="EMBL/GenBank/DDBJ databases">
        <title>Genomic Encyclopedia of Type Strains, Phase IV (KMG-IV): sequencing the most valuable type-strain genomes for metagenomic binning, comparative biology and taxonomic classification.</title>
        <authorList>
            <person name="Goeker M."/>
        </authorList>
    </citation>
    <scope>NUCLEOTIDE SEQUENCE [LARGE SCALE GENOMIC DNA]</scope>
    <source>
        <strain evidence="3 4">DSM 18233</strain>
    </source>
</reference>
<feature type="signal peptide" evidence="2">
    <location>
        <begin position="1"/>
        <end position="23"/>
    </location>
</feature>
<evidence type="ECO:0000256" key="2">
    <source>
        <dbReference type="SAM" id="SignalP"/>
    </source>
</evidence>
<feature type="region of interest" description="Disordered" evidence="1">
    <location>
        <begin position="31"/>
        <end position="79"/>
    </location>
</feature>